<evidence type="ECO:0000313" key="2">
    <source>
        <dbReference type="Proteomes" id="UP000598297"/>
    </source>
</evidence>
<dbReference type="RefSeq" id="WP_161697988.1">
    <property type="nucleotide sequence ID" value="NZ_JAAAHS010000099.1"/>
</dbReference>
<dbReference type="Proteomes" id="UP000598297">
    <property type="component" value="Unassembled WGS sequence"/>
</dbReference>
<accession>A0A964UW85</accession>
<name>A0A964UW85_9ACTN</name>
<protein>
    <submittedName>
        <fullName evidence="1">Uncharacterized protein</fullName>
    </submittedName>
</protein>
<comment type="caution">
    <text evidence="1">The sequence shown here is derived from an EMBL/GenBank/DDBJ whole genome shotgun (WGS) entry which is preliminary data.</text>
</comment>
<dbReference type="EMBL" id="JAAAHS010000099">
    <property type="protein sequence ID" value="NBE52755.1"/>
    <property type="molecule type" value="Genomic_DNA"/>
</dbReference>
<gene>
    <name evidence="1" type="ORF">GUY60_15230</name>
</gene>
<evidence type="ECO:0000313" key="1">
    <source>
        <dbReference type="EMBL" id="NBE52755.1"/>
    </source>
</evidence>
<proteinExistence type="predicted"/>
<sequence length="232" mass="26552">MPTLTHNEQLHLASLREIEGCPLVEAQCSGTGLSRSLAHILPEEYDDAWEGVQFSSAMVRCSLRFYELGAAWQTLPSLPEVVGEFSLGNFHDALQCNEGIPEDATTEFHHRFLTQLRPVDRTPRYGAGMQTYIRMQPDVEELELWYTSKSDIGQPPHPPGYIKLDLTYHEYLEALLLTKGAYSWQYLFADISLNRPDFSDDVNNLTNMLRVFPEIFPEHDYTQLSARLEARL</sequence>
<reference evidence="1" key="1">
    <citation type="submission" date="2020-01" db="EMBL/GenBank/DDBJ databases">
        <title>Whole-genome analyses of novel actinobacteria.</title>
        <authorList>
            <person name="Sahin N."/>
        </authorList>
    </citation>
    <scope>NUCLEOTIDE SEQUENCE</scope>
    <source>
        <strain evidence="1">YC537</strain>
    </source>
</reference>
<organism evidence="1 2">
    <name type="scientific">Streptomyces boluensis</name>
    <dbReference type="NCBI Taxonomy" id="1775135"/>
    <lineage>
        <taxon>Bacteria</taxon>
        <taxon>Bacillati</taxon>
        <taxon>Actinomycetota</taxon>
        <taxon>Actinomycetes</taxon>
        <taxon>Kitasatosporales</taxon>
        <taxon>Streptomycetaceae</taxon>
        <taxon>Streptomyces</taxon>
    </lineage>
</organism>
<dbReference type="AlphaFoldDB" id="A0A964UW85"/>
<keyword evidence="2" id="KW-1185">Reference proteome</keyword>
<dbReference type="OrthoDB" id="4234970at2"/>